<evidence type="ECO:0000256" key="2">
    <source>
        <dbReference type="SAM" id="SignalP"/>
    </source>
</evidence>
<dbReference type="RefSeq" id="WP_136575701.1">
    <property type="nucleotide sequence ID" value="NZ_STFF01000001.1"/>
</dbReference>
<dbReference type="PROSITE" id="PS51688">
    <property type="entry name" value="ICA"/>
    <property type="match status" value="1"/>
</dbReference>
<feature type="domain" description="Peptidase S74" evidence="3">
    <location>
        <begin position="233"/>
        <end position="361"/>
    </location>
</feature>
<sequence length="476" mass="51212">MKKKITTLFAIVLMAATGQAQWSLTGNAGINPATNFIGTTDAQPLLFRTNNFSSGIIDPSKYNAALGWRAFEYNTTGIYNAGFGTYALFWNNTGEYNTAMGTYSLMNNKASNNTAMGAFSMYFTDSGEYNTAVGHSALVLNKAGHYNTATGYGALYNTAAEGNSGFGTSALGKCENGWYNTAIGFLADFNTWASYSNSTAIGNQTIISASNQVRIGDNNVTSIGGIVDWTTLSDGRFKSNIQPNVPGLAFIKQLKPVTYTLNITALNKFLHPNGITDKDGKKIEIRGAGADIAASEKIVRTGFIAQDVATAAEKAGFDFDGVDKPKNETDVYGLRYAEFVTPLVQSVQELSNMNDSLKAQISDLKSQLTDLLQQVNNLKNSIVSTSINGTLPVLKQNSPNPFTNNTVISYYLPSTTKHAQLVVSSVKGQILKNIPLKSYGEGQVTISAGELAAGSYFYTLTVDGQRIDTRQMILTK</sequence>
<dbReference type="Proteomes" id="UP000306918">
    <property type="component" value="Unassembled WGS sequence"/>
</dbReference>
<comment type="caution">
    <text evidence="4">The sequence shown here is derived from an EMBL/GenBank/DDBJ whole genome shotgun (WGS) entry which is preliminary data.</text>
</comment>
<dbReference type="InterPro" id="IPR011049">
    <property type="entry name" value="Serralysin-like_metalloprot_C"/>
</dbReference>
<gene>
    <name evidence="4" type="ORF">FAM09_03605</name>
</gene>
<evidence type="ECO:0000313" key="5">
    <source>
        <dbReference type="Proteomes" id="UP000306918"/>
    </source>
</evidence>
<dbReference type="OrthoDB" id="9807669at2"/>
<keyword evidence="5" id="KW-1185">Reference proteome</keyword>
<evidence type="ECO:0000256" key="1">
    <source>
        <dbReference type="SAM" id="Coils"/>
    </source>
</evidence>
<dbReference type="Pfam" id="PF13884">
    <property type="entry name" value="Peptidase_S74"/>
    <property type="match status" value="1"/>
</dbReference>
<keyword evidence="2" id="KW-0732">Signal</keyword>
<dbReference type="EMBL" id="STFF01000001">
    <property type="protein sequence ID" value="THU41211.1"/>
    <property type="molecule type" value="Genomic_DNA"/>
</dbReference>
<feature type="chain" id="PRO_5020694197" evidence="2">
    <location>
        <begin position="21"/>
        <end position="476"/>
    </location>
</feature>
<proteinExistence type="predicted"/>
<dbReference type="Gene3D" id="2.150.10.10">
    <property type="entry name" value="Serralysin-like metalloprotease, C-terminal"/>
    <property type="match status" value="1"/>
</dbReference>
<dbReference type="InterPro" id="IPR030392">
    <property type="entry name" value="S74_ICA"/>
</dbReference>
<evidence type="ECO:0000313" key="4">
    <source>
        <dbReference type="EMBL" id="THU41211.1"/>
    </source>
</evidence>
<dbReference type="NCBIfam" id="TIGR04183">
    <property type="entry name" value="Por_Secre_tail"/>
    <property type="match status" value="1"/>
</dbReference>
<keyword evidence="1" id="KW-0175">Coiled coil</keyword>
<feature type="coiled-coil region" evidence="1">
    <location>
        <begin position="347"/>
        <end position="381"/>
    </location>
</feature>
<dbReference type="InterPro" id="IPR026444">
    <property type="entry name" value="Secre_tail"/>
</dbReference>
<name>A0A4S8I0K2_9BACT</name>
<feature type="signal peptide" evidence="2">
    <location>
        <begin position="1"/>
        <end position="20"/>
    </location>
</feature>
<accession>A0A4S8I0K2</accession>
<reference evidence="4 5" key="1">
    <citation type="submission" date="2019-04" db="EMBL/GenBank/DDBJ databases">
        <title>Niastella caeni sp. nov., isolated from activated sludge.</title>
        <authorList>
            <person name="Sheng M."/>
        </authorList>
    </citation>
    <scope>NUCLEOTIDE SEQUENCE [LARGE SCALE GENOMIC DNA]</scope>
    <source>
        <strain evidence="4 5">HX-2-15</strain>
    </source>
</reference>
<dbReference type="AlphaFoldDB" id="A0A4S8I0K2"/>
<evidence type="ECO:0000259" key="3">
    <source>
        <dbReference type="PROSITE" id="PS51688"/>
    </source>
</evidence>
<protein>
    <submittedName>
        <fullName evidence="4">T9SS type A sorting domain-containing protein</fullName>
    </submittedName>
</protein>
<organism evidence="4 5">
    <name type="scientific">Niastella caeni</name>
    <dbReference type="NCBI Taxonomy" id="2569763"/>
    <lineage>
        <taxon>Bacteria</taxon>
        <taxon>Pseudomonadati</taxon>
        <taxon>Bacteroidota</taxon>
        <taxon>Chitinophagia</taxon>
        <taxon>Chitinophagales</taxon>
        <taxon>Chitinophagaceae</taxon>
        <taxon>Niastella</taxon>
    </lineage>
</organism>